<protein>
    <recommendedName>
        <fullName evidence="3">Terminase</fullName>
    </recommendedName>
</protein>
<dbReference type="EMBL" id="MAQB02000001">
    <property type="protein sequence ID" value="OFJ49994.1"/>
    <property type="molecule type" value="Genomic_DNA"/>
</dbReference>
<gene>
    <name evidence="1" type="ORF">BA896_000240</name>
</gene>
<comment type="caution">
    <text evidence="1">The sequence shown here is derived from an EMBL/GenBank/DDBJ whole genome shotgun (WGS) entry which is preliminary data.</text>
</comment>
<evidence type="ECO:0000313" key="2">
    <source>
        <dbReference type="Proteomes" id="UP000092634"/>
    </source>
</evidence>
<sequence length="151" mass="16958">MATRGRKSAASLELTGVVTTVRESRRLSAPLHMSDAEQMVWAEVVNDQPASSFTPTHAPLLEMYCRHIVQARILADELMNSDRAWMADDDGLKRYDRLLGMSERESRAASSLATRLRITRQAVEHPTTIGRGIKNQAKARKPWELALDEKS</sequence>
<dbReference type="AlphaFoldDB" id="A0A1E8PWG5"/>
<evidence type="ECO:0008006" key="3">
    <source>
        <dbReference type="Google" id="ProtNLM"/>
    </source>
</evidence>
<proteinExistence type="predicted"/>
<evidence type="ECO:0000313" key="1">
    <source>
        <dbReference type="EMBL" id="OFJ49994.1"/>
    </source>
</evidence>
<dbReference type="Proteomes" id="UP000092634">
    <property type="component" value="Unassembled WGS sequence"/>
</dbReference>
<reference evidence="1 2" key="1">
    <citation type="submission" date="2016-10" db="EMBL/GenBank/DDBJ databases">
        <title>Updated version of Genome Assembly of Janthinobacterium lividum ERGS5:01.</title>
        <authorList>
            <person name="Kumar R."/>
            <person name="Acharya V."/>
            <person name="Singh D."/>
        </authorList>
    </citation>
    <scope>NUCLEOTIDE SEQUENCE [LARGE SCALE GENOMIC DNA]</scope>
    <source>
        <strain evidence="1 2">ERGS5:01</strain>
    </source>
</reference>
<accession>A0A1E8PWG5</accession>
<name>A0A1E8PWG5_9BURK</name>
<organism evidence="1 2">
    <name type="scientific">Janthinobacterium lividum</name>
    <dbReference type="NCBI Taxonomy" id="29581"/>
    <lineage>
        <taxon>Bacteria</taxon>
        <taxon>Pseudomonadati</taxon>
        <taxon>Pseudomonadota</taxon>
        <taxon>Betaproteobacteria</taxon>
        <taxon>Burkholderiales</taxon>
        <taxon>Oxalobacteraceae</taxon>
        <taxon>Janthinobacterium</taxon>
    </lineage>
</organism>